<evidence type="ECO:0000313" key="1">
    <source>
        <dbReference type="EMBL" id="KAH3871406.1"/>
    </source>
</evidence>
<name>A0A9D4MAG1_DREPO</name>
<dbReference type="Proteomes" id="UP000828390">
    <property type="component" value="Unassembled WGS sequence"/>
</dbReference>
<dbReference type="AlphaFoldDB" id="A0A9D4MAG1"/>
<keyword evidence="2" id="KW-1185">Reference proteome</keyword>
<comment type="caution">
    <text evidence="1">The sequence shown here is derived from an EMBL/GenBank/DDBJ whole genome shotgun (WGS) entry which is preliminary data.</text>
</comment>
<proteinExistence type="predicted"/>
<protein>
    <submittedName>
        <fullName evidence="1">Uncharacterized protein</fullName>
    </submittedName>
</protein>
<reference evidence="1" key="1">
    <citation type="journal article" date="2019" name="bioRxiv">
        <title>The Genome of the Zebra Mussel, Dreissena polymorpha: A Resource for Invasive Species Research.</title>
        <authorList>
            <person name="McCartney M.A."/>
            <person name="Auch B."/>
            <person name="Kono T."/>
            <person name="Mallez S."/>
            <person name="Zhang Y."/>
            <person name="Obille A."/>
            <person name="Becker A."/>
            <person name="Abrahante J.E."/>
            <person name="Garbe J."/>
            <person name="Badalamenti J.P."/>
            <person name="Herman A."/>
            <person name="Mangelson H."/>
            <person name="Liachko I."/>
            <person name="Sullivan S."/>
            <person name="Sone E.D."/>
            <person name="Koren S."/>
            <person name="Silverstein K.A.T."/>
            <person name="Beckman K.B."/>
            <person name="Gohl D.M."/>
        </authorList>
    </citation>
    <scope>NUCLEOTIDE SEQUENCE</scope>
    <source>
        <strain evidence="1">Duluth1</strain>
        <tissue evidence="1">Whole animal</tissue>
    </source>
</reference>
<accession>A0A9D4MAG1</accession>
<gene>
    <name evidence="1" type="ORF">DPMN_034606</name>
</gene>
<dbReference type="EMBL" id="JAIWYP010000002">
    <property type="protein sequence ID" value="KAH3871406.1"/>
    <property type="molecule type" value="Genomic_DNA"/>
</dbReference>
<evidence type="ECO:0000313" key="2">
    <source>
        <dbReference type="Proteomes" id="UP000828390"/>
    </source>
</evidence>
<organism evidence="1 2">
    <name type="scientific">Dreissena polymorpha</name>
    <name type="common">Zebra mussel</name>
    <name type="synonym">Mytilus polymorpha</name>
    <dbReference type="NCBI Taxonomy" id="45954"/>
    <lineage>
        <taxon>Eukaryota</taxon>
        <taxon>Metazoa</taxon>
        <taxon>Spiralia</taxon>
        <taxon>Lophotrochozoa</taxon>
        <taxon>Mollusca</taxon>
        <taxon>Bivalvia</taxon>
        <taxon>Autobranchia</taxon>
        <taxon>Heteroconchia</taxon>
        <taxon>Euheterodonta</taxon>
        <taxon>Imparidentia</taxon>
        <taxon>Neoheterodontei</taxon>
        <taxon>Myida</taxon>
        <taxon>Dreissenoidea</taxon>
        <taxon>Dreissenidae</taxon>
        <taxon>Dreissena</taxon>
    </lineage>
</organism>
<sequence length="207" mass="23144">MGFGMNYKWSPGGHVFQQTGTIFKPHPRYHQNKSQHWCKKKNAPAPGGHVFQPKGTIFALFYEDRTINVASIVLMSKNAPPPGAIDHKFSLKPYEEKCTAGYVFQPTGAIFELINVASDINKENAPGGTNLLTKFLASRVKNAPPNGGNVFLPTRTIFKLFQDIIGKSLLTKFHEDRTINVTSRKLTRQMLTQHYAQRTKGNNISSP</sequence>
<reference evidence="1" key="2">
    <citation type="submission" date="2020-11" db="EMBL/GenBank/DDBJ databases">
        <authorList>
            <person name="McCartney M.A."/>
            <person name="Auch B."/>
            <person name="Kono T."/>
            <person name="Mallez S."/>
            <person name="Becker A."/>
            <person name="Gohl D.M."/>
            <person name="Silverstein K.A.T."/>
            <person name="Koren S."/>
            <person name="Bechman K.B."/>
            <person name="Herman A."/>
            <person name="Abrahante J.E."/>
            <person name="Garbe J."/>
        </authorList>
    </citation>
    <scope>NUCLEOTIDE SEQUENCE</scope>
    <source>
        <strain evidence="1">Duluth1</strain>
        <tissue evidence="1">Whole animal</tissue>
    </source>
</reference>